<evidence type="ECO:0000256" key="3">
    <source>
        <dbReference type="ARBA" id="ARBA00022833"/>
    </source>
</evidence>
<comment type="caution">
    <text evidence="7">The sequence shown here is derived from an EMBL/GenBank/DDBJ whole genome shotgun (WGS) entry which is preliminary data.</text>
</comment>
<dbReference type="PANTHER" id="PTHR13513:SF9">
    <property type="entry name" value="E3 UBIQUITIN-PROTEIN LIGASE UBR7-RELATED"/>
    <property type="match status" value="1"/>
</dbReference>
<dbReference type="PROSITE" id="PS51157">
    <property type="entry name" value="ZF_UBR"/>
    <property type="match status" value="1"/>
</dbReference>
<feature type="compositionally biased region" description="Basic and acidic residues" evidence="5">
    <location>
        <begin position="148"/>
        <end position="164"/>
    </location>
</feature>
<dbReference type="InterPro" id="IPR002347">
    <property type="entry name" value="SDR_fam"/>
</dbReference>
<dbReference type="Gene3D" id="3.40.50.720">
    <property type="entry name" value="NAD(P)-binding Rossmann-like Domain"/>
    <property type="match status" value="1"/>
</dbReference>
<dbReference type="GO" id="GO:0061630">
    <property type="term" value="F:ubiquitin protein ligase activity"/>
    <property type="evidence" value="ECO:0007669"/>
    <property type="project" value="InterPro"/>
</dbReference>
<proteinExistence type="predicted"/>
<dbReference type="Pfam" id="PF00106">
    <property type="entry name" value="adh_short"/>
    <property type="match status" value="1"/>
</dbReference>
<feature type="region of interest" description="Disordered" evidence="5">
    <location>
        <begin position="148"/>
        <end position="203"/>
    </location>
</feature>
<dbReference type="AlphaFoldDB" id="A0A8H6YXX5"/>
<dbReference type="InterPro" id="IPR011011">
    <property type="entry name" value="Znf_FYVE_PHD"/>
</dbReference>
<feature type="zinc finger region" description="UBR-type" evidence="4">
    <location>
        <begin position="28"/>
        <end position="94"/>
    </location>
</feature>
<dbReference type="Proteomes" id="UP000620124">
    <property type="component" value="Unassembled WGS sequence"/>
</dbReference>
<dbReference type="InterPro" id="IPR047506">
    <property type="entry name" value="UBR7-like_UBR-box"/>
</dbReference>
<keyword evidence="2" id="KW-0863">Zinc-finger</keyword>
<dbReference type="EMBL" id="JACAZI010000002">
    <property type="protein sequence ID" value="KAF7369108.1"/>
    <property type="molecule type" value="Genomic_DNA"/>
</dbReference>
<keyword evidence="8" id="KW-1185">Reference proteome</keyword>
<name>A0A8H6YXX5_9AGAR</name>
<keyword evidence="3" id="KW-0862">Zinc</keyword>
<dbReference type="SMART" id="SM00249">
    <property type="entry name" value="PHD"/>
    <property type="match status" value="1"/>
</dbReference>
<keyword evidence="1" id="KW-0479">Metal-binding</keyword>
<dbReference type="Gene3D" id="3.30.40.10">
    <property type="entry name" value="Zinc/RING finger domain, C3HC4 (zinc finger)"/>
    <property type="match status" value="1"/>
</dbReference>
<evidence type="ECO:0000256" key="4">
    <source>
        <dbReference type="PROSITE-ProRule" id="PRU00508"/>
    </source>
</evidence>
<dbReference type="InterPro" id="IPR003126">
    <property type="entry name" value="Znf_UBR"/>
</dbReference>
<dbReference type="GO" id="GO:0008270">
    <property type="term" value="F:zinc ion binding"/>
    <property type="evidence" value="ECO:0007669"/>
    <property type="project" value="UniProtKB-KW"/>
</dbReference>
<reference evidence="7" key="1">
    <citation type="submission" date="2020-05" db="EMBL/GenBank/DDBJ databases">
        <title>Mycena genomes resolve the evolution of fungal bioluminescence.</title>
        <authorList>
            <person name="Tsai I.J."/>
        </authorList>
    </citation>
    <scope>NUCLEOTIDE SEQUENCE</scope>
    <source>
        <strain evidence="7">CCC161011</strain>
    </source>
</reference>
<evidence type="ECO:0000256" key="1">
    <source>
        <dbReference type="ARBA" id="ARBA00022723"/>
    </source>
</evidence>
<dbReference type="PANTHER" id="PTHR13513">
    <property type="entry name" value="E3 UBIQUITIN-PROTEIN LIGASE UBR7"/>
    <property type="match status" value="1"/>
</dbReference>
<evidence type="ECO:0000313" key="7">
    <source>
        <dbReference type="EMBL" id="KAF7369108.1"/>
    </source>
</evidence>
<dbReference type="PRINTS" id="PR00081">
    <property type="entry name" value="GDHRDH"/>
</dbReference>
<dbReference type="SMART" id="SM00396">
    <property type="entry name" value="ZnF_UBR1"/>
    <property type="match status" value="1"/>
</dbReference>
<dbReference type="InterPro" id="IPR001965">
    <property type="entry name" value="Znf_PHD"/>
</dbReference>
<accession>A0A8H6YXX5</accession>
<evidence type="ECO:0000259" key="6">
    <source>
        <dbReference type="PROSITE" id="PS51157"/>
    </source>
</evidence>
<evidence type="ECO:0000313" key="8">
    <source>
        <dbReference type="Proteomes" id="UP000620124"/>
    </source>
</evidence>
<dbReference type="SUPFAM" id="SSF57903">
    <property type="entry name" value="FYVE/PHD zinc finger"/>
    <property type="match status" value="1"/>
</dbReference>
<dbReference type="InterPro" id="IPR013083">
    <property type="entry name" value="Znf_RING/FYVE/PHD"/>
</dbReference>
<evidence type="ECO:0000256" key="5">
    <source>
        <dbReference type="SAM" id="MobiDB-lite"/>
    </source>
</evidence>
<dbReference type="CDD" id="cd19677">
    <property type="entry name" value="UBR-box_UBR7"/>
    <property type="match status" value="1"/>
</dbReference>
<dbReference type="InterPro" id="IPR036291">
    <property type="entry name" value="NAD(P)-bd_dom_sf"/>
</dbReference>
<dbReference type="SUPFAM" id="SSF51735">
    <property type="entry name" value="NAD(P)-binding Rossmann-fold domains"/>
    <property type="match status" value="1"/>
</dbReference>
<dbReference type="CDD" id="cd05374">
    <property type="entry name" value="17beta-HSD-like_SDR_c"/>
    <property type="match status" value="1"/>
</dbReference>
<organism evidence="7 8">
    <name type="scientific">Mycena venus</name>
    <dbReference type="NCBI Taxonomy" id="2733690"/>
    <lineage>
        <taxon>Eukaryota</taxon>
        <taxon>Fungi</taxon>
        <taxon>Dikarya</taxon>
        <taxon>Basidiomycota</taxon>
        <taxon>Agaricomycotina</taxon>
        <taxon>Agaricomycetes</taxon>
        <taxon>Agaricomycetidae</taxon>
        <taxon>Agaricales</taxon>
        <taxon>Marasmiineae</taxon>
        <taxon>Mycenaceae</taxon>
        <taxon>Mycena</taxon>
    </lineage>
</organism>
<evidence type="ECO:0000256" key="2">
    <source>
        <dbReference type="ARBA" id="ARBA00022771"/>
    </source>
</evidence>
<dbReference type="OrthoDB" id="5795902at2759"/>
<protein>
    <submittedName>
        <fullName evidence="7">UBR-type domain-containing protein</fullName>
    </submittedName>
</protein>
<dbReference type="InterPro" id="IPR040204">
    <property type="entry name" value="UBR7"/>
</dbReference>
<feature type="compositionally biased region" description="Polar residues" evidence="5">
    <location>
        <begin position="167"/>
        <end position="181"/>
    </location>
</feature>
<feature type="domain" description="UBR-type" evidence="6">
    <location>
        <begin position="28"/>
        <end position="94"/>
    </location>
</feature>
<dbReference type="PRINTS" id="PR00080">
    <property type="entry name" value="SDRFAMILY"/>
</dbReference>
<feature type="region of interest" description="Disordered" evidence="5">
    <location>
        <begin position="244"/>
        <end position="305"/>
    </location>
</feature>
<sequence length="795" mass="86101">MSETLAAYVASQDELVKEAALALPHQFSQCTYALGPVRQAIYLCLECPEARGLCSACSIACHTDHNQIELFPKRNFRCDCPTAAIAHACTLHTQNEPINASNHYGQNFQAKFCRCGRPYDAKTERETMIQCLSCEDWFHESCCMLRTRPEPRTPTPEPDHRDAPPETESSAENVERSTQGETVPPADTDDAASDASSSGLPPPLISSEDYDAFVCRACVMATPTLRRLVGTPGAITVVRADAGSPWTRLGNEPSKEDTDAPVAVTDESVSAGVKRTLPPPDADAPVAKRARTESSGSTASKPCLAPPVEPLAQAAYSTATAEVDWDMALCTGDVFLTENFRERWCRCDSVGPLLSTLPLLLNLYWHERPQCLPSLEAHPYLLEEEETYEPPEDPDSGLSLEELGMRALERLPRDRAIDGIHAFNAMRDNLRAYLRPFAEEGKVVAEADVQTFFEQLNKARAEGEAARNFYQPLTMGTLWANKSVPVPVDQQYGSSSSRRAPPGAYLTPGVWIVNAHCLLPPIRTSSGFGNCLVASVLARGDRVIATARSVEGINHLKNNPNVCVRQLDVTAGAEAIKAIVEEAAGVWGRIDVVVNNAGAGYPGLLEEGGSDLLRKQFAVNFFGVMDTCAATLPYLRAQKFGTIVVVGSRSAWKPELPGLGPYAASKAAVHALAETLTAEVAPLGVRVLLVEPGAFRTGIYGQAYHTSNSIADYEGIRTLSATRFASVSGTEKGDPAKAMDAVVDVVRGEGRAQGRSWPGRLVLGEDAENDVRVKCKRVLDNLDEWSDVVRGVNFD</sequence>
<dbReference type="GO" id="GO:0005737">
    <property type="term" value="C:cytoplasm"/>
    <property type="evidence" value="ECO:0007669"/>
    <property type="project" value="TreeGrafter"/>
</dbReference>
<gene>
    <name evidence="7" type="ORF">MVEN_00238000</name>
</gene>